<accession>A0A645FI25</accession>
<organism evidence="2">
    <name type="scientific">bioreactor metagenome</name>
    <dbReference type="NCBI Taxonomy" id="1076179"/>
    <lineage>
        <taxon>unclassified sequences</taxon>
        <taxon>metagenomes</taxon>
        <taxon>ecological metagenomes</taxon>
    </lineage>
</organism>
<proteinExistence type="predicted"/>
<comment type="caution">
    <text evidence="2">The sequence shown here is derived from an EMBL/GenBank/DDBJ whole genome shotgun (WGS) entry which is preliminary data.</text>
</comment>
<evidence type="ECO:0000256" key="1">
    <source>
        <dbReference type="SAM" id="Phobius"/>
    </source>
</evidence>
<keyword evidence="1" id="KW-0472">Membrane</keyword>
<dbReference type="AlphaFoldDB" id="A0A645FI25"/>
<name>A0A645FI25_9ZZZZ</name>
<sequence length="129" mass="14182">MSINPKFKAYSFITLTNSSTLPLMPSAMAIAASFPDLSINPYISSSKLIFSPFEYPTVEPCIPADLLDISIFLSKSPYFNATNAVNILVVLAIGIIISELFSTSTDFEFTSKAMYARAFIERFSVLSNL</sequence>
<protein>
    <submittedName>
        <fullName evidence="2">Uncharacterized protein</fullName>
    </submittedName>
</protein>
<gene>
    <name evidence="2" type="ORF">SDC9_160597</name>
</gene>
<keyword evidence="1" id="KW-0812">Transmembrane</keyword>
<dbReference type="EMBL" id="VSSQ01059768">
    <property type="protein sequence ID" value="MPN13276.1"/>
    <property type="molecule type" value="Genomic_DNA"/>
</dbReference>
<keyword evidence="1" id="KW-1133">Transmembrane helix</keyword>
<evidence type="ECO:0000313" key="2">
    <source>
        <dbReference type="EMBL" id="MPN13276.1"/>
    </source>
</evidence>
<reference evidence="2" key="1">
    <citation type="submission" date="2019-08" db="EMBL/GenBank/DDBJ databases">
        <authorList>
            <person name="Kucharzyk K."/>
            <person name="Murdoch R.W."/>
            <person name="Higgins S."/>
            <person name="Loffler F."/>
        </authorList>
    </citation>
    <scope>NUCLEOTIDE SEQUENCE</scope>
</reference>
<feature type="transmembrane region" description="Helical" evidence="1">
    <location>
        <begin position="84"/>
        <end position="102"/>
    </location>
</feature>